<evidence type="ECO:0000313" key="7">
    <source>
        <dbReference type="Proteomes" id="UP000447873"/>
    </source>
</evidence>
<feature type="domain" description="C3H1-type" evidence="5">
    <location>
        <begin position="344"/>
        <end position="372"/>
    </location>
</feature>
<evidence type="ECO:0000259" key="4">
    <source>
        <dbReference type="PROSITE" id="PS50013"/>
    </source>
</evidence>
<dbReference type="AlphaFoldDB" id="A0A8H3UQ18"/>
<comment type="subunit">
    <text evidence="1">Component of the NuA4 histone acetyltransferase complex.</text>
</comment>
<sequence>MAARRRFEDSDSDDSDGSVSSKWTAQSKAKETYPVDQILAEKEDEESHEMLFLVKWTDYDKSRCTWEPACNFGSLTMDHWVTEKKAIKLGFKTAFPVETWERDQRKKAENDRRRWQRRKAMLKKRPDCDWAEPPENHPAFEEEFDSDMEASEPRVISPLRKMLPGAGRKTSAAKSRLRVKAAASRNTQEKRRGADIMADYAKEPPTKRTRKPADENQQYKSASHRWNVEKKGRDGAVPRVEDIQALLARPGEIQSLSQSNITRVGSQSGPTRTEPPQDAAPNGPLAPHAETIPLTCFYWYNHLDCPLGKEQCRFTHGDCDRIADQELHWQTSEQGTTGWKPKFWNPTKVCFFWNKGGCHQGDTGCWFAHWRPRKFPWVVYSANDEKRNPNPIVEGNHIVSQSQLVPPPGPRVFPYERTRATVKQQCRYWESVGCRDGANCKWMHGHVKPAAETAQQLSVSKSTHTPPGKIPQTCAFWYYNGRCRKTAENCDYVHEKLDEIADFNRAAKICPFWLSRDGCNKPASECMFLHHRVEGIPVGELPHTRSRKHVAQINPNIIPQAPSGFLDQANQMVPSSYSMYNNRFSAPEGPAGYTERLARESAERAHRKIQAIEAHPPRISPLADAGHAEPMIDDPPHVSADMTSDSSSEAMDVDSGIMGSPDTLDTVDSPNTFEMSLQILDASKSIPVEIVDLGLTAMDALKADYSRESQIVVSQMVMRDLLETFVIPLAPTVLSSGKIFETQGQDMTQLARILIEQSSVAIAKGPSSLLILYPSHLILEELVFLERGKSSIEPNCHICVQVRAVGSNFPTAIPNPPTSGFPKTLERYFQKNHDWEPTKFFAWHAGQHTTKTAKNVFLMTHPMSHKAETEILARYFRELGAHVWTPGTKGSWDNFLKIAEPNGSGVVILHPDFVQYEGIPNLRRLLLKSFNIFQMSVSMKEGRPEKLNIKKIMPGGTCTLLADEMYIKCPKESLDLLKLIVQKNEGKKKKKDRTWGVYGPPQLANWLFNLFGAKEDEGEEDQPKLQQRMDLYDQVLLLEDDPDDDDAGPGAPLLSSDINIETTEISKGIPDGHTAFDAYRSENPAGAARKLLEAFATTSLEWTEQYRRVIVIIPPAKVVDPELKKVYDEWDASSKAQHINFWTPDKFMSCFKVR</sequence>
<evidence type="ECO:0008006" key="8">
    <source>
        <dbReference type="Google" id="ProtNLM"/>
    </source>
</evidence>
<dbReference type="Gene3D" id="2.40.50.40">
    <property type="match status" value="1"/>
</dbReference>
<feature type="compositionally biased region" description="Polar residues" evidence="3">
    <location>
        <begin position="254"/>
        <end position="271"/>
    </location>
</feature>
<feature type="zinc finger region" description="C3H1-type" evidence="2">
    <location>
        <begin position="468"/>
        <end position="497"/>
    </location>
</feature>
<feature type="domain" description="C3H1-type" evidence="5">
    <location>
        <begin position="504"/>
        <end position="533"/>
    </location>
</feature>
<feature type="region of interest" description="Disordered" evidence="3">
    <location>
        <begin position="160"/>
        <end position="237"/>
    </location>
</feature>
<keyword evidence="2" id="KW-0863">Zinc-finger</keyword>
<feature type="zinc finger region" description="C3H1-type" evidence="2">
    <location>
        <begin position="504"/>
        <end position="533"/>
    </location>
</feature>
<feature type="compositionally biased region" description="Basic and acidic residues" evidence="3">
    <location>
        <begin position="187"/>
        <end position="214"/>
    </location>
</feature>
<accession>A0A8H3UQ18</accession>
<dbReference type="GO" id="GO:0006338">
    <property type="term" value="P:chromatin remodeling"/>
    <property type="evidence" value="ECO:0007669"/>
    <property type="project" value="UniProtKB-ARBA"/>
</dbReference>
<feature type="domain" description="Chromo" evidence="4">
    <location>
        <begin position="33"/>
        <end position="71"/>
    </location>
</feature>
<dbReference type="Gene3D" id="4.10.1000.10">
    <property type="entry name" value="Zinc finger, CCCH-type"/>
    <property type="match status" value="2"/>
</dbReference>
<dbReference type="InterPro" id="IPR000953">
    <property type="entry name" value="Chromo/chromo_shadow_dom"/>
</dbReference>
<dbReference type="GO" id="GO:0008270">
    <property type="term" value="F:zinc ion binding"/>
    <property type="evidence" value="ECO:0007669"/>
    <property type="project" value="UniProtKB-KW"/>
</dbReference>
<keyword evidence="2" id="KW-0479">Metal-binding</keyword>
<dbReference type="InterPro" id="IPR023780">
    <property type="entry name" value="Chromo_domain"/>
</dbReference>
<evidence type="ECO:0000313" key="6">
    <source>
        <dbReference type="EMBL" id="KAE9974195.1"/>
    </source>
</evidence>
<gene>
    <name evidence="6" type="ORF">EG328_003981</name>
</gene>
<evidence type="ECO:0000256" key="3">
    <source>
        <dbReference type="SAM" id="MobiDB-lite"/>
    </source>
</evidence>
<dbReference type="InterPro" id="IPR016197">
    <property type="entry name" value="Chromo-like_dom_sf"/>
</dbReference>
<name>A0A8H3UQ18_VENIN</name>
<reference evidence="6 7" key="1">
    <citation type="submission" date="2018-12" db="EMBL/GenBank/DDBJ databases">
        <title>Venturia inaequalis Genome Resource.</title>
        <authorList>
            <person name="Lichtner F.J."/>
        </authorList>
    </citation>
    <scope>NUCLEOTIDE SEQUENCE [LARGE SCALE GENOMIC DNA]</scope>
    <source>
        <strain evidence="6 7">120213</strain>
    </source>
</reference>
<protein>
    <recommendedName>
        <fullName evidence="8">Chromo domain-containing protein</fullName>
    </recommendedName>
</protein>
<dbReference type="EMBL" id="WNWS01000224">
    <property type="protein sequence ID" value="KAE9974195.1"/>
    <property type="molecule type" value="Genomic_DNA"/>
</dbReference>
<feature type="domain" description="C3H1-type" evidence="5">
    <location>
        <begin position="420"/>
        <end position="447"/>
    </location>
</feature>
<dbReference type="PROSITE" id="PS50103">
    <property type="entry name" value="ZF_C3H1"/>
    <property type="match status" value="4"/>
</dbReference>
<evidence type="ECO:0000259" key="5">
    <source>
        <dbReference type="PROSITE" id="PS50103"/>
    </source>
</evidence>
<evidence type="ECO:0000256" key="1">
    <source>
        <dbReference type="ARBA" id="ARBA00011353"/>
    </source>
</evidence>
<dbReference type="SMART" id="SM00356">
    <property type="entry name" value="ZnF_C3H1"/>
    <property type="match status" value="5"/>
</dbReference>
<dbReference type="Proteomes" id="UP000447873">
    <property type="component" value="Unassembled WGS sequence"/>
</dbReference>
<dbReference type="Pfam" id="PF00385">
    <property type="entry name" value="Chromo"/>
    <property type="match status" value="1"/>
</dbReference>
<proteinExistence type="predicted"/>
<keyword evidence="2" id="KW-0862">Zinc</keyword>
<evidence type="ECO:0000256" key="2">
    <source>
        <dbReference type="PROSITE-ProRule" id="PRU00723"/>
    </source>
</evidence>
<organism evidence="6 7">
    <name type="scientific">Venturia inaequalis</name>
    <name type="common">Apple scab fungus</name>
    <dbReference type="NCBI Taxonomy" id="5025"/>
    <lineage>
        <taxon>Eukaryota</taxon>
        <taxon>Fungi</taxon>
        <taxon>Dikarya</taxon>
        <taxon>Ascomycota</taxon>
        <taxon>Pezizomycotina</taxon>
        <taxon>Dothideomycetes</taxon>
        <taxon>Pleosporomycetidae</taxon>
        <taxon>Venturiales</taxon>
        <taxon>Venturiaceae</taxon>
        <taxon>Venturia</taxon>
    </lineage>
</organism>
<feature type="region of interest" description="Disordered" evidence="3">
    <location>
        <begin position="1"/>
        <end position="31"/>
    </location>
</feature>
<comment type="caution">
    <text evidence="6">The sequence shown here is derived from an EMBL/GenBank/DDBJ whole genome shotgun (WGS) entry which is preliminary data.</text>
</comment>
<dbReference type="InterPro" id="IPR000571">
    <property type="entry name" value="Znf_CCCH"/>
</dbReference>
<dbReference type="SUPFAM" id="SSF54160">
    <property type="entry name" value="Chromo domain-like"/>
    <property type="match status" value="1"/>
</dbReference>
<dbReference type="PROSITE" id="PS50013">
    <property type="entry name" value="CHROMO_2"/>
    <property type="match status" value="1"/>
</dbReference>
<feature type="region of interest" description="Disordered" evidence="3">
    <location>
        <begin position="254"/>
        <end position="286"/>
    </location>
</feature>
<feature type="zinc finger region" description="C3H1-type" evidence="2">
    <location>
        <begin position="420"/>
        <end position="447"/>
    </location>
</feature>
<feature type="domain" description="C3H1-type" evidence="5">
    <location>
        <begin position="468"/>
        <end position="497"/>
    </location>
</feature>
<feature type="compositionally biased region" description="Basic and acidic residues" evidence="3">
    <location>
        <begin position="226"/>
        <end position="237"/>
    </location>
</feature>
<feature type="zinc finger region" description="C3H1-type" evidence="2">
    <location>
        <begin position="344"/>
        <end position="372"/>
    </location>
</feature>